<evidence type="ECO:0000313" key="2">
    <source>
        <dbReference type="Proteomes" id="UP000001420"/>
    </source>
</evidence>
<organism evidence="1 2">
    <name type="scientific">Prochlorococcus marinus (strain SARG / CCMP1375 / SS120)</name>
    <dbReference type="NCBI Taxonomy" id="167539"/>
    <lineage>
        <taxon>Bacteria</taxon>
        <taxon>Bacillati</taxon>
        <taxon>Cyanobacteriota</taxon>
        <taxon>Cyanophyceae</taxon>
        <taxon>Synechococcales</taxon>
        <taxon>Prochlorococcaceae</taxon>
        <taxon>Prochlorococcus</taxon>
    </lineage>
</organism>
<name>Q7VAI7_PROMA</name>
<dbReference type="EMBL" id="AE017126">
    <property type="protein sequence ID" value="AAQ00519.1"/>
    <property type="molecule type" value="Genomic_DNA"/>
</dbReference>
<dbReference type="AlphaFoldDB" id="Q7VAI7"/>
<dbReference type="RefSeq" id="WP_011125626.1">
    <property type="nucleotide sequence ID" value="NC_005042.1"/>
</dbReference>
<sequence length="56" mass="6658">MSNFHFTDQQFIEIREIWRDINSQCKIFQENTGCPNSEIVKMIDSAKSYWEEKGKG</sequence>
<evidence type="ECO:0000313" key="1">
    <source>
        <dbReference type="EMBL" id="AAQ00519.1"/>
    </source>
</evidence>
<gene>
    <name evidence="1" type="ordered locus">Pro_1475</name>
</gene>
<dbReference type="OrthoDB" id="541947at2"/>
<accession>Q7VAI7</accession>
<dbReference type="PATRIC" id="fig|167539.5.peg.1551"/>
<reference evidence="1 2" key="1">
    <citation type="journal article" date="2003" name="Proc. Natl. Acad. Sci. U.S.A.">
        <title>Genome sequence of the cyanobacterium Prochlorococcus marinus SS120, a nearly minimal oxyphototrophic genome.</title>
        <authorList>
            <person name="Dufresne A."/>
            <person name="Salanoubat M."/>
            <person name="Partensky F."/>
            <person name="Artiguenave F."/>
            <person name="Axmann I.M."/>
            <person name="Barbe V."/>
            <person name="Duprat S."/>
            <person name="Galperin M.Y."/>
            <person name="Koonin E.V."/>
            <person name="Le Gall F."/>
            <person name="Makarova K.S."/>
            <person name="Ostrowski M."/>
            <person name="Oztas S."/>
            <person name="Robert C."/>
            <person name="Rogozin I.B."/>
            <person name="Scanlan D.J."/>
            <person name="Tandeau de Marsac N."/>
            <person name="Weissenbach J."/>
            <person name="Wincker P."/>
            <person name="Wolf Y.I."/>
            <person name="Hess W.R."/>
        </authorList>
    </citation>
    <scope>NUCLEOTIDE SEQUENCE [LARGE SCALE GENOMIC DNA]</scope>
    <source>
        <strain evidence="2">SARG / CCMP1375 / SS120</strain>
    </source>
</reference>
<dbReference type="STRING" id="167539.Pro_1475"/>
<dbReference type="Proteomes" id="UP000001420">
    <property type="component" value="Chromosome"/>
</dbReference>
<dbReference type="KEGG" id="pma:Pro_1475"/>
<keyword evidence="2" id="KW-1185">Reference proteome</keyword>
<protein>
    <submittedName>
        <fullName evidence="1">Uncharacterized protein</fullName>
    </submittedName>
</protein>
<proteinExistence type="predicted"/>
<dbReference type="EnsemblBacteria" id="AAQ00519">
    <property type="protein sequence ID" value="AAQ00519"/>
    <property type="gene ID" value="Pro_1475"/>
</dbReference>
<dbReference type="HOGENOM" id="CLU_3010698_0_0_3"/>